<dbReference type="EMBL" id="WOTB01000012">
    <property type="protein sequence ID" value="NHN85062.1"/>
    <property type="molecule type" value="Genomic_DNA"/>
</dbReference>
<evidence type="ECO:0000313" key="2">
    <source>
        <dbReference type="EMBL" id="NHN85062.1"/>
    </source>
</evidence>
<dbReference type="Proteomes" id="UP000635278">
    <property type="component" value="Unassembled WGS sequence"/>
</dbReference>
<reference evidence="2 3" key="1">
    <citation type="journal article" date="2020" name="Int. J. Syst. Evol. Microbiol.">
        <title>Novel acetic acid bacteria from cider fermentations: Acetobacter conturbans sp. nov. and Acetobacter fallax sp. nov.</title>
        <authorList>
            <person name="Sombolestani A.S."/>
            <person name="Cleenwerck I."/>
            <person name="Cnockaert M."/>
            <person name="Borremans W."/>
            <person name="Wieme A.D."/>
            <person name="De Vuyst L."/>
            <person name="Vandamme P."/>
        </authorList>
    </citation>
    <scope>NUCLEOTIDE SEQUENCE [LARGE SCALE GENOMIC DNA]</scope>
    <source>
        <strain evidence="2 3">LMG 30640</strain>
    </source>
</reference>
<evidence type="ECO:0000256" key="1">
    <source>
        <dbReference type="SAM" id="MobiDB-lite"/>
    </source>
</evidence>
<keyword evidence="3" id="KW-1185">Reference proteome</keyword>
<accession>A0ABX0JQI4</accession>
<dbReference type="RefSeq" id="WP_173583454.1">
    <property type="nucleotide sequence ID" value="NZ_WOTB01000012.1"/>
</dbReference>
<protein>
    <submittedName>
        <fullName evidence="2">Uncharacterized protein</fullName>
    </submittedName>
</protein>
<proteinExistence type="predicted"/>
<sequence length="85" mass="10074">MSDDEDDVIVGYLIQREYEEDEFDFWDPENEWQDDPNEAKLYETEEEAERDAKALQSEDASMEISVAVVIEDDEEDDEDEDEDEE</sequence>
<evidence type="ECO:0000313" key="3">
    <source>
        <dbReference type="Proteomes" id="UP000635278"/>
    </source>
</evidence>
<gene>
    <name evidence="2" type="ORF">GOB93_10475</name>
</gene>
<organism evidence="2 3">
    <name type="scientific">Acetobacter musti</name>
    <dbReference type="NCBI Taxonomy" id="864732"/>
    <lineage>
        <taxon>Bacteria</taxon>
        <taxon>Pseudomonadati</taxon>
        <taxon>Pseudomonadota</taxon>
        <taxon>Alphaproteobacteria</taxon>
        <taxon>Acetobacterales</taxon>
        <taxon>Acetobacteraceae</taxon>
        <taxon>Acetobacter</taxon>
    </lineage>
</organism>
<name>A0ABX0JQI4_9PROT</name>
<feature type="region of interest" description="Disordered" evidence="1">
    <location>
        <begin position="44"/>
        <end position="64"/>
    </location>
</feature>
<comment type="caution">
    <text evidence="2">The sequence shown here is derived from an EMBL/GenBank/DDBJ whole genome shotgun (WGS) entry which is preliminary data.</text>
</comment>